<feature type="region of interest" description="Disordered" evidence="2">
    <location>
        <begin position="298"/>
        <end position="382"/>
    </location>
</feature>
<dbReference type="GeneID" id="8301079"/>
<name>C5MEQ6_CANTT</name>
<proteinExistence type="predicted"/>
<protein>
    <submittedName>
        <fullName evidence="3">Uncharacterized protein</fullName>
    </submittedName>
</protein>
<keyword evidence="4" id="KW-1185">Reference proteome</keyword>
<dbReference type="EMBL" id="GG692400">
    <property type="protein sequence ID" value="EER31766.1"/>
    <property type="molecule type" value="Genomic_DNA"/>
</dbReference>
<dbReference type="RefSeq" id="XP_002550251.1">
    <property type="nucleotide sequence ID" value="XM_002550205.1"/>
</dbReference>
<feature type="compositionally biased region" description="Low complexity" evidence="2">
    <location>
        <begin position="353"/>
        <end position="367"/>
    </location>
</feature>
<dbReference type="PANTHER" id="PTHR13992:SF39">
    <property type="entry name" value="SMRTER, ISOFORM G"/>
    <property type="match status" value="1"/>
</dbReference>
<evidence type="ECO:0000256" key="1">
    <source>
        <dbReference type="SAM" id="Coils"/>
    </source>
</evidence>
<dbReference type="HOGENOM" id="CLU_050549_0_0_1"/>
<dbReference type="KEGG" id="ctp:CTRG_04549"/>
<feature type="region of interest" description="Disordered" evidence="2">
    <location>
        <begin position="35"/>
        <end position="57"/>
    </location>
</feature>
<dbReference type="PANTHER" id="PTHR13992">
    <property type="entry name" value="NUCLEAR RECEPTOR CO-REPRESSOR RELATED NCOR"/>
    <property type="match status" value="1"/>
</dbReference>
<gene>
    <name evidence="3" type="ORF">CTRG_04549</name>
</gene>
<dbReference type="VEuPathDB" id="FungiDB:CTRG_04549"/>
<accession>C5MEQ6</accession>
<dbReference type="eggNOG" id="ENOG502SRYK">
    <property type="taxonomic scope" value="Eukaryota"/>
</dbReference>
<feature type="compositionally biased region" description="Low complexity" evidence="2">
    <location>
        <begin position="310"/>
        <end position="337"/>
    </location>
</feature>
<feature type="coiled-coil region" evidence="1">
    <location>
        <begin position="133"/>
        <end position="160"/>
    </location>
</feature>
<evidence type="ECO:0000313" key="4">
    <source>
        <dbReference type="Proteomes" id="UP000002037"/>
    </source>
</evidence>
<keyword evidence="1" id="KW-0175">Coiled coil</keyword>
<dbReference type="Proteomes" id="UP000002037">
    <property type="component" value="Unassembled WGS sequence"/>
</dbReference>
<feature type="compositionally biased region" description="Low complexity" evidence="2">
    <location>
        <begin position="35"/>
        <end position="44"/>
    </location>
</feature>
<dbReference type="GO" id="GO:0006357">
    <property type="term" value="P:regulation of transcription by RNA polymerase II"/>
    <property type="evidence" value="ECO:0007669"/>
    <property type="project" value="TreeGrafter"/>
</dbReference>
<evidence type="ECO:0000256" key="2">
    <source>
        <dbReference type="SAM" id="MobiDB-lite"/>
    </source>
</evidence>
<feature type="compositionally biased region" description="Polar residues" evidence="2">
    <location>
        <begin position="339"/>
        <end position="352"/>
    </location>
</feature>
<sequence length="441" mass="50119">MSGNKSLPNKLTRPSTSLQRVLDKVVSSVFTTTATATTQSQSQSQHDETNSTNTNVSSQKLYNKLRSILKADDRIRQMEADFNTSLNIWGQCVPNLESSLYIKSFSALMNIHSNIKSQLHEKNEAIKLSLSFVNEREKKRTKLIQQKAKLEKQLKDATVRYGPNASNSILLSEKLEQTECTLQVTEQQYIRTIANDLKDSLMEYGITLIATSKRSYDTANEFVQYLNSIEQDLLSGNNNSGENELARISPNKYSKLSRRKFPPLEPGFSLGDPSIKLRNYNLPTPQSLCSECKKASPCIHTEGSSKQHQHQQQQQQQQQQQLQQQPAVVHLPVQHQQDGLRQQSQQPSGSHFQTHGPPQSQQQLQSQHHNHHHSSNTSHIPILPQVHPIPELTTQHYLQQDHIQHRHSSTTIEDDSRNEIPIYPSRLGGDTHSIPFSDHWN</sequence>
<feature type="region of interest" description="Disordered" evidence="2">
    <location>
        <begin position="400"/>
        <end position="441"/>
    </location>
</feature>
<reference evidence="3 4" key="1">
    <citation type="journal article" date="2009" name="Nature">
        <title>Evolution of pathogenicity and sexual reproduction in eight Candida genomes.</title>
        <authorList>
            <person name="Butler G."/>
            <person name="Rasmussen M.D."/>
            <person name="Lin M.F."/>
            <person name="Santos M.A."/>
            <person name="Sakthikumar S."/>
            <person name="Munro C.A."/>
            <person name="Rheinbay E."/>
            <person name="Grabherr M."/>
            <person name="Forche A."/>
            <person name="Reedy J.L."/>
            <person name="Agrafioti I."/>
            <person name="Arnaud M.B."/>
            <person name="Bates S."/>
            <person name="Brown A.J."/>
            <person name="Brunke S."/>
            <person name="Costanzo M.C."/>
            <person name="Fitzpatrick D.A."/>
            <person name="de Groot P.W."/>
            <person name="Harris D."/>
            <person name="Hoyer L.L."/>
            <person name="Hube B."/>
            <person name="Klis F.M."/>
            <person name="Kodira C."/>
            <person name="Lennard N."/>
            <person name="Logue M.E."/>
            <person name="Martin R."/>
            <person name="Neiman A.M."/>
            <person name="Nikolaou E."/>
            <person name="Quail M.A."/>
            <person name="Quinn J."/>
            <person name="Santos M.C."/>
            <person name="Schmitzberger F.F."/>
            <person name="Sherlock G."/>
            <person name="Shah P."/>
            <person name="Silverstein K.A."/>
            <person name="Skrzypek M.S."/>
            <person name="Soll D."/>
            <person name="Staggs R."/>
            <person name="Stansfield I."/>
            <person name="Stumpf M.P."/>
            <person name="Sudbery P.E."/>
            <person name="Srikantha T."/>
            <person name="Zeng Q."/>
            <person name="Berman J."/>
            <person name="Berriman M."/>
            <person name="Heitman J."/>
            <person name="Gow N.A."/>
            <person name="Lorenz M.C."/>
            <person name="Birren B.W."/>
            <person name="Kellis M."/>
            <person name="Cuomo C.A."/>
        </authorList>
    </citation>
    <scope>NUCLEOTIDE SEQUENCE [LARGE SCALE GENOMIC DNA]</scope>
    <source>
        <strain evidence="4">ATCC MYA-3404 / T1</strain>
    </source>
</reference>
<dbReference type="AlphaFoldDB" id="C5MEQ6"/>
<organism evidence="3 4">
    <name type="scientific">Candida tropicalis (strain ATCC MYA-3404 / T1)</name>
    <name type="common">Yeast</name>
    <dbReference type="NCBI Taxonomy" id="294747"/>
    <lineage>
        <taxon>Eukaryota</taxon>
        <taxon>Fungi</taxon>
        <taxon>Dikarya</taxon>
        <taxon>Ascomycota</taxon>
        <taxon>Saccharomycotina</taxon>
        <taxon>Pichiomycetes</taxon>
        <taxon>Debaryomycetaceae</taxon>
        <taxon>Candida/Lodderomyces clade</taxon>
        <taxon>Candida</taxon>
    </lineage>
</organism>
<dbReference type="InterPro" id="IPR051571">
    <property type="entry name" value="N-CoR_corepressor"/>
</dbReference>
<dbReference type="GO" id="GO:0000785">
    <property type="term" value="C:chromatin"/>
    <property type="evidence" value="ECO:0007669"/>
    <property type="project" value="TreeGrafter"/>
</dbReference>
<dbReference type="OrthoDB" id="4095156at2759"/>
<evidence type="ECO:0000313" key="3">
    <source>
        <dbReference type="EMBL" id="EER31766.1"/>
    </source>
</evidence>